<dbReference type="Pfam" id="PF00501">
    <property type="entry name" value="AMP-binding"/>
    <property type="match status" value="1"/>
</dbReference>
<dbReference type="GO" id="GO:0016878">
    <property type="term" value="F:acid-thiol ligase activity"/>
    <property type="evidence" value="ECO:0007669"/>
    <property type="project" value="UniProtKB-ARBA"/>
</dbReference>
<gene>
    <name evidence="4" type="ORF">SAMN05444169_7017</name>
</gene>
<dbReference type="InterPro" id="IPR020845">
    <property type="entry name" value="AMP-binding_CS"/>
</dbReference>
<dbReference type="InterPro" id="IPR045851">
    <property type="entry name" value="AMP-bd_C_sf"/>
</dbReference>
<keyword evidence="1" id="KW-0472">Membrane</keyword>
<dbReference type="OrthoDB" id="9803968at2"/>
<dbReference type="AlphaFoldDB" id="A0A1M5SBC9"/>
<dbReference type="Proteomes" id="UP000190675">
    <property type="component" value="Chromosome I"/>
</dbReference>
<dbReference type="RefSeq" id="WP_079570087.1">
    <property type="nucleotide sequence ID" value="NZ_LT670818.1"/>
</dbReference>
<sequence length="610" mass="64785">MLKDRLSPADVGAREKEMQDALAACPRILDLVARGPLADPDAEAVVYLRSPLDPHPVIVSNDQLMGCTKAAETFFRSHGVGKDDPVAVLLPICPATIAAIWGAAACGIAEPVNLLFTREAIIAQLNAVKAKLLLAPPPGLPGGLYEKIEGLQNDVPSLQRIVVVPLDGTISFDGEVLKPDPAWRDDYGRSRDAAEADRVAVMLPTGGTTGHPKVARLTHRAMVASSVSSRMALDYRKGDRAMISLPLFHVGGLFVGVGACLSAGVTIIIPGPAGARDPALVKNFWNIIEKHRLTHAGNVPTTLGALADIEVGDCDISRLRVTPTGASICPPEIERRYLARWGGPCVQQVYGMTELAGAITHDVVGVKPRPESVGMQNPLVELAILAGDGLHTGPWPSPVGELLTRGPQVFPGYVDNKQTEDAFFQGWLRTGDICRIDADGFVYIMGRAKDVIIRGGHNIDPRAIEDAALQFPGVALAAAVGRPDAYAGEVPMLFVSAQPGVDIDAQALSAFVLDNIPEPPARPRAVAVIAEMPVTPVGKIFKPKLREIAACEAARELLAAEGLAKEVSVEAITDPSRGLYLRVSASPDKAVTAERVLKKFPVKIEMNLDA</sequence>
<name>A0A1M5SBC9_9BRAD</name>
<keyword evidence="1" id="KW-0812">Transmembrane</keyword>
<feature type="domain" description="AMP-dependent synthetase/ligase" evidence="2">
    <location>
        <begin position="73"/>
        <end position="413"/>
    </location>
</feature>
<evidence type="ECO:0000259" key="3">
    <source>
        <dbReference type="Pfam" id="PF13193"/>
    </source>
</evidence>
<dbReference type="EMBL" id="LT670818">
    <property type="protein sequence ID" value="SHH35223.1"/>
    <property type="molecule type" value="Genomic_DNA"/>
</dbReference>
<dbReference type="SUPFAM" id="SSF56801">
    <property type="entry name" value="Acetyl-CoA synthetase-like"/>
    <property type="match status" value="1"/>
</dbReference>
<evidence type="ECO:0000256" key="1">
    <source>
        <dbReference type="SAM" id="Phobius"/>
    </source>
</evidence>
<evidence type="ECO:0000259" key="2">
    <source>
        <dbReference type="Pfam" id="PF00501"/>
    </source>
</evidence>
<proteinExistence type="predicted"/>
<evidence type="ECO:0000313" key="4">
    <source>
        <dbReference type="EMBL" id="SHH35223.1"/>
    </source>
</evidence>
<keyword evidence="1" id="KW-1133">Transmembrane helix</keyword>
<organism evidence="4 5">
    <name type="scientific">Bradyrhizobium erythrophlei</name>
    <dbReference type="NCBI Taxonomy" id="1437360"/>
    <lineage>
        <taxon>Bacteria</taxon>
        <taxon>Pseudomonadati</taxon>
        <taxon>Pseudomonadota</taxon>
        <taxon>Alphaproteobacteria</taxon>
        <taxon>Hyphomicrobiales</taxon>
        <taxon>Nitrobacteraceae</taxon>
        <taxon>Bradyrhizobium</taxon>
    </lineage>
</organism>
<dbReference type="PANTHER" id="PTHR43767">
    <property type="entry name" value="LONG-CHAIN-FATTY-ACID--COA LIGASE"/>
    <property type="match status" value="1"/>
</dbReference>
<feature type="transmembrane region" description="Helical" evidence="1">
    <location>
        <begin position="245"/>
        <end position="269"/>
    </location>
</feature>
<dbReference type="InterPro" id="IPR050237">
    <property type="entry name" value="ATP-dep_AMP-bd_enzyme"/>
</dbReference>
<dbReference type="PANTHER" id="PTHR43767:SF1">
    <property type="entry name" value="NONRIBOSOMAL PEPTIDE SYNTHASE PES1 (EUROFUNG)-RELATED"/>
    <property type="match status" value="1"/>
</dbReference>
<dbReference type="Gene3D" id="3.30.300.30">
    <property type="match status" value="1"/>
</dbReference>
<reference evidence="4 5" key="1">
    <citation type="submission" date="2016-11" db="EMBL/GenBank/DDBJ databases">
        <authorList>
            <person name="Jaros S."/>
            <person name="Januszkiewicz K."/>
            <person name="Wedrychowicz H."/>
        </authorList>
    </citation>
    <scope>NUCLEOTIDE SEQUENCE [LARGE SCALE GENOMIC DNA]</scope>
    <source>
        <strain evidence="4 5">GAS242</strain>
    </source>
</reference>
<accession>A0A1M5SBC9</accession>
<dbReference type="PROSITE" id="PS00455">
    <property type="entry name" value="AMP_BINDING"/>
    <property type="match status" value="1"/>
</dbReference>
<protein>
    <submittedName>
        <fullName evidence="4">Fatty-acyl-CoA synthase</fullName>
    </submittedName>
</protein>
<evidence type="ECO:0000313" key="5">
    <source>
        <dbReference type="Proteomes" id="UP000190675"/>
    </source>
</evidence>
<dbReference type="Gene3D" id="3.40.50.12780">
    <property type="entry name" value="N-terminal domain of ligase-like"/>
    <property type="match status" value="1"/>
</dbReference>
<dbReference type="InterPro" id="IPR042099">
    <property type="entry name" value="ANL_N_sf"/>
</dbReference>
<dbReference type="InterPro" id="IPR000873">
    <property type="entry name" value="AMP-dep_synth/lig_dom"/>
</dbReference>
<dbReference type="InterPro" id="IPR025110">
    <property type="entry name" value="AMP-bd_C"/>
</dbReference>
<feature type="domain" description="AMP-binding enzyme C-terminal" evidence="3">
    <location>
        <begin position="464"/>
        <end position="539"/>
    </location>
</feature>
<dbReference type="Pfam" id="PF13193">
    <property type="entry name" value="AMP-binding_C"/>
    <property type="match status" value="1"/>
</dbReference>